<organism evidence="2 3">
    <name type="scientific">Methylobacterium soli</name>
    <dbReference type="NCBI Taxonomy" id="553447"/>
    <lineage>
        <taxon>Bacteria</taxon>
        <taxon>Pseudomonadati</taxon>
        <taxon>Pseudomonadota</taxon>
        <taxon>Alphaproteobacteria</taxon>
        <taxon>Hyphomicrobiales</taxon>
        <taxon>Methylobacteriaceae</taxon>
        <taxon>Methylobacterium</taxon>
    </lineage>
</organism>
<dbReference type="OrthoDB" id="9811127at2"/>
<keyword evidence="3" id="KW-1185">Reference proteome</keyword>
<proteinExistence type="predicted"/>
<gene>
    <name evidence="2" type="ORF">F6X53_25950</name>
</gene>
<comment type="caution">
    <text evidence="2">The sequence shown here is derived from an EMBL/GenBank/DDBJ whole genome shotgun (WGS) entry which is preliminary data.</text>
</comment>
<reference evidence="2 3" key="1">
    <citation type="submission" date="2019-09" db="EMBL/GenBank/DDBJ databases">
        <title>YIM 48816 draft genome.</title>
        <authorList>
            <person name="Jiang L."/>
        </authorList>
    </citation>
    <scope>NUCLEOTIDE SEQUENCE [LARGE SCALE GENOMIC DNA]</scope>
    <source>
        <strain evidence="2 3">YIM 48816</strain>
    </source>
</reference>
<dbReference type="AlphaFoldDB" id="A0A6L3SU06"/>
<dbReference type="Proteomes" id="UP000474159">
    <property type="component" value="Unassembled WGS sequence"/>
</dbReference>
<dbReference type="RefSeq" id="WP_151003777.1">
    <property type="nucleotide sequence ID" value="NZ_BPQY01000687.1"/>
</dbReference>
<protein>
    <submittedName>
        <fullName evidence="2">DUF2934 domain-containing protein</fullName>
    </submittedName>
</protein>
<evidence type="ECO:0000256" key="1">
    <source>
        <dbReference type="SAM" id="MobiDB-lite"/>
    </source>
</evidence>
<accession>A0A6L3SU06</accession>
<evidence type="ECO:0000313" key="3">
    <source>
        <dbReference type="Proteomes" id="UP000474159"/>
    </source>
</evidence>
<sequence>MEPPTPITFEDIRERAYELWERNHRPEGLEIRFWLLAERELKAERDRKLTGSVQSPAEDSAARDPAPAENSTQTIAAPKSAASETPVEKRARSTVSR</sequence>
<dbReference type="EMBL" id="VZZK01000037">
    <property type="protein sequence ID" value="KAB1074526.1"/>
    <property type="molecule type" value="Genomic_DNA"/>
</dbReference>
<name>A0A6L3SU06_9HYPH</name>
<dbReference type="Pfam" id="PF11154">
    <property type="entry name" value="DUF2934"/>
    <property type="match status" value="1"/>
</dbReference>
<feature type="region of interest" description="Disordered" evidence="1">
    <location>
        <begin position="45"/>
        <end position="97"/>
    </location>
</feature>
<evidence type="ECO:0000313" key="2">
    <source>
        <dbReference type="EMBL" id="KAB1074526.1"/>
    </source>
</evidence>
<dbReference type="InterPro" id="IPR021327">
    <property type="entry name" value="DUF2934"/>
</dbReference>